<evidence type="ECO:0000313" key="4">
    <source>
        <dbReference type="Proteomes" id="UP000016801"/>
    </source>
</evidence>
<dbReference type="PROSITE" id="PS50013">
    <property type="entry name" value="CHROMO_2"/>
    <property type="match status" value="1"/>
</dbReference>
<gene>
    <name evidence="3" type="ORF">CPUR_02567</name>
</gene>
<comment type="subunit">
    <text evidence="1">Component of the NuA4 histone acetyltransferase complex.</text>
</comment>
<dbReference type="EMBL" id="CAGA01000010">
    <property type="protein sequence ID" value="CCE28877.1"/>
    <property type="molecule type" value="Genomic_DNA"/>
</dbReference>
<keyword evidence="4" id="KW-1185">Reference proteome</keyword>
<dbReference type="HOGENOM" id="CLU_1992387_0_0_1"/>
<dbReference type="VEuPathDB" id="FungiDB:CPUR_02567"/>
<name>M1VV44_CLAP2</name>
<feature type="domain" description="Chromo" evidence="2">
    <location>
        <begin position="59"/>
        <end position="121"/>
    </location>
</feature>
<dbReference type="SUPFAM" id="SSF54160">
    <property type="entry name" value="Chromo domain-like"/>
    <property type="match status" value="1"/>
</dbReference>
<evidence type="ECO:0000313" key="3">
    <source>
        <dbReference type="EMBL" id="CCE28877.1"/>
    </source>
</evidence>
<dbReference type="SMART" id="SM00298">
    <property type="entry name" value="CHROMO"/>
    <property type="match status" value="1"/>
</dbReference>
<dbReference type="OrthoDB" id="433924at2759"/>
<dbReference type="Proteomes" id="UP000016801">
    <property type="component" value="Unassembled WGS sequence"/>
</dbReference>
<dbReference type="AlphaFoldDB" id="M1VV44"/>
<reference evidence="3 4" key="1">
    <citation type="journal article" date="2013" name="PLoS Genet.">
        <title>Plant-symbiotic fungi as chemical engineers: Multi-genome analysis of the Clavicipitaceae reveals dynamics of alkaloid loci.</title>
        <authorList>
            <person name="Schardl C.L."/>
            <person name="Young C.A."/>
            <person name="Hesse U."/>
            <person name="Amyotte S.G."/>
            <person name="Andreeva K."/>
            <person name="Calie P.J."/>
            <person name="Fleetwood D.J."/>
            <person name="Haws D.C."/>
            <person name="Moore N."/>
            <person name="Oeser B."/>
            <person name="Panaccione D.G."/>
            <person name="Schweri K.K."/>
            <person name="Voisey C.R."/>
            <person name="Farman M.L."/>
            <person name="Jaromczyk J.W."/>
            <person name="Roe B.A."/>
            <person name="O'Sullivan D.M."/>
            <person name="Scott B."/>
            <person name="Tudzynski P."/>
            <person name="An Z."/>
            <person name="Arnaoudova E.G."/>
            <person name="Bullock C.T."/>
            <person name="Charlton N.D."/>
            <person name="Chen L."/>
            <person name="Cox M."/>
            <person name="Dinkins R.D."/>
            <person name="Florea S."/>
            <person name="Glenn A.E."/>
            <person name="Gordon A."/>
            <person name="Gueldener U."/>
            <person name="Harris D.R."/>
            <person name="Hollin W."/>
            <person name="Jaromczyk J."/>
            <person name="Johnson R.D."/>
            <person name="Khan A.K."/>
            <person name="Leistner E."/>
            <person name="Leuchtmann A."/>
            <person name="Li C."/>
            <person name="Liu J."/>
            <person name="Liu J."/>
            <person name="Liu M."/>
            <person name="Mace W."/>
            <person name="Machado C."/>
            <person name="Nagabhyru P."/>
            <person name="Pan J."/>
            <person name="Schmid J."/>
            <person name="Sugawara K."/>
            <person name="Steiner U."/>
            <person name="Takach J.E."/>
            <person name="Tanaka E."/>
            <person name="Webb J.S."/>
            <person name="Wilson E.V."/>
            <person name="Wiseman J.L."/>
            <person name="Yoshida R."/>
            <person name="Zeng Z."/>
        </authorList>
    </citation>
    <scope>NUCLEOTIDE SEQUENCE [LARGE SCALE GENOMIC DNA]</scope>
    <source>
        <strain evidence="3 4">20.1</strain>
    </source>
</reference>
<dbReference type="InterPro" id="IPR016197">
    <property type="entry name" value="Chromo-like_dom_sf"/>
</dbReference>
<sequence length="125" mass="14279">MTGYAKLLKGKGSADFHAGDVSDDAAAKAKEEWQDKQNSACGMIFQVSEPAARQLFQDYTVDEICDSRAFDGNVKYLVKWEGYPAQRHWTWEPFEHFLGDDAKMLLKKFAADNPDKPRDDRVHTY</sequence>
<protein>
    <recommendedName>
        <fullName evidence="2">Chromo domain-containing protein</fullName>
    </recommendedName>
</protein>
<dbReference type="Pfam" id="PF00385">
    <property type="entry name" value="Chromo"/>
    <property type="match status" value="1"/>
</dbReference>
<comment type="caution">
    <text evidence="3">The sequence shown here is derived from an EMBL/GenBank/DDBJ whole genome shotgun (WGS) entry which is preliminary data.</text>
</comment>
<dbReference type="InterPro" id="IPR023780">
    <property type="entry name" value="Chromo_domain"/>
</dbReference>
<evidence type="ECO:0000256" key="1">
    <source>
        <dbReference type="ARBA" id="ARBA00011353"/>
    </source>
</evidence>
<dbReference type="GO" id="GO:0006338">
    <property type="term" value="P:chromatin remodeling"/>
    <property type="evidence" value="ECO:0007669"/>
    <property type="project" value="UniProtKB-ARBA"/>
</dbReference>
<proteinExistence type="predicted"/>
<dbReference type="InterPro" id="IPR000953">
    <property type="entry name" value="Chromo/chromo_shadow_dom"/>
</dbReference>
<accession>M1VV44</accession>
<dbReference type="CDD" id="cd00024">
    <property type="entry name" value="CD_CSD"/>
    <property type="match status" value="1"/>
</dbReference>
<evidence type="ECO:0000259" key="2">
    <source>
        <dbReference type="PROSITE" id="PS50013"/>
    </source>
</evidence>
<organism evidence="3 4">
    <name type="scientific">Claviceps purpurea (strain 20.1)</name>
    <name type="common">Ergot fungus</name>
    <name type="synonym">Sphacelia segetum</name>
    <dbReference type="NCBI Taxonomy" id="1111077"/>
    <lineage>
        <taxon>Eukaryota</taxon>
        <taxon>Fungi</taxon>
        <taxon>Dikarya</taxon>
        <taxon>Ascomycota</taxon>
        <taxon>Pezizomycotina</taxon>
        <taxon>Sordariomycetes</taxon>
        <taxon>Hypocreomycetidae</taxon>
        <taxon>Hypocreales</taxon>
        <taxon>Clavicipitaceae</taxon>
        <taxon>Claviceps</taxon>
    </lineage>
</organism>
<dbReference type="Gene3D" id="2.40.50.40">
    <property type="match status" value="1"/>
</dbReference>